<name>A0A1Y0Y243_ACEPA</name>
<evidence type="ECO:0000259" key="1">
    <source>
        <dbReference type="SMART" id="SM00507"/>
    </source>
</evidence>
<sequence>MDIHSDDFKLKNNRMPLSKDDFIKLKKEISLFAREYVDEQHKEGLLPNDYDDLNVEQLSFDQAVSEAYQLPSETRLKHIETVTALPSFAMRKIKVFNRDPNIVAEALFQAKGNCNDCGAKAPFVRKSNGQPYLEVHHIVPLADGGKDTLDNVTALCPNCHRKRHHG</sequence>
<dbReference type="EC" id="3.1.21.-" evidence="2"/>
<geneLocation type="plasmid" evidence="3">
    <name>pap1342-3</name>
</geneLocation>
<reference evidence="2 3" key="1">
    <citation type="submission" date="2017-05" db="EMBL/GenBank/DDBJ databases">
        <title>Genome sequence of Acetobacter pasteurianus subsp. pasteurianus strain SRCM101342.</title>
        <authorList>
            <person name="Cho S.H."/>
        </authorList>
    </citation>
    <scope>NUCLEOTIDE SEQUENCE [LARGE SCALE GENOMIC DNA]</scope>
    <source>
        <strain evidence="2 3">SRCM101342</strain>
        <plasmid evidence="3">pap1342-3</plasmid>
    </source>
</reference>
<dbReference type="CDD" id="cd00085">
    <property type="entry name" value="HNHc"/>
    <property type="match status" value="1"/>
</dbReference>
<accession>A0A1Y0Y243</accession>
<dbReference type="InterPro" id="IPR002711">
    <property type="entry name" value="HNH"/>
</dbReference>
<dbReference type="AlphaFoldDB" id="A0A1Y0Y243"/>
<keyword evidence="2" id="KW-0614">Plasmid</keyword>
<dbReference type="InterPro" id="IPR003615">
    <property type="entry name" value="HNH_nuc"/>
</dbReference>
<evidence type="ECO:0000313" key="3">
    <source>
        <dbReference type="Proteomes" id="UP000196205"/>
    </source>
</evidence>
<feature type="domain" description="HNH nuclease" evidence="1">
    <location>
        <begin position="101"/>
        <end position="161"/>
    </location>
</feature>
<dbReference type="SMART" id="SM00507">
    <property type="entry name" value="HNHc"/>
    <property type="match status" value="1"/>
</dbReference>
<dbReference type="Proteomes" id="UP000196205">
    <property type="component" value="Plasmid pAP1342-3"/>
</dbReference>
<evidence type="ECO:0000313" key="2">
    <source>
        <dbReference type="EMBL" id="ARW49278.1"/>
    </source>
</evidence>
<dbReference type="Pfam" id="PF01844">
    <property type="entry name" value="HNH"/>
    <property type="match status" value="1"/>
</dbReference>
<dbReference type="GO" id="GO:0004519">
    <property type="term" value="F:endonuclease activity"/>
    <property type="evidence" value="ECO:0007669"/>
    <property type="project" value="InterPro"/>
</dbReference>
<proteinExistence type="predicted"/>
<dbReference type="EMBL" id="CP021512">
    <property type="protein sequence ID" value="ARW49278.1"/>
    <property type="molecule type" value="Genomic_DNA"/>
</dbReference>
<protein>
    <submittedName>
        <fullName evidence="2">5-methylcytosine-specific restriction enzyme</fullName>
        <ecNumber evidence="2">3.1.21.-</ecNumber>
    </submittedName>
</protein>
<gene>
    <name evidence="2" type="primary">mcrA</name>
    <name evidence="2" type="ORF">S1001342_02988</name>
</gene>
<keyword evidence="2" id="KW-0378">Hydrolase</keyword>
<dbReference type="GO" id="GO:0003676">
    <property type="term" value="F:nucleic acid binding"/>
    <property type="evidence" value="ECO:0007669"/>
    <property type="project" value="InterPro"/>
</dbReference>
<organism evidence="2 3">
    <name type="scientific">Acetobacter pasteurianus subsp. pasteurianus</name>
    <dbReference type="NCBI Taxonomy" id="481145"/>
    <lineage>
        <taxon>Bacteria</taxon>
        <taxon>Pseudomonadati</taxon>
        <taxon>Pseudomonadota</taxon>
        <taxon>Alphaproteobacteria</taxon>
        <taxon>Acetobacterales</taxon>
        <taxon>Acetobacteraceae</taxon>
        <taxon>Acetobacter</taxon>
    </lineage>
</organism>
<dbReference type="Gene3D" id="1.10.30.50">
    <property type="match status" value="1"/>
</dbReference>
<dbReference type="GO" id="GO:0016787">
    <property type="term" value="F:hydrolase activity"/>
    <property type="evidence" value="ECO:0007669"/>
    <property type="project" value="UniProtKB-KW"/>
</dbReference>
<dbReference type="GO" id="GO:0008270">
    <property type="term" value="F:zinc ion binding"/>
    <property type="evidence" value="ECO:0007669"/>
    <property type="project" value="InterPro"/>
</dbReference>